<organism evidence="1 2">
    <name type="scientific">Vibrio zhanjiangensis</name>
    <dbReference type="NCBI Taxonomy" id="1046128"/>
    <lineage>
        <taxon>Bacteria</taxon>
        <taxon>Pseudomonadati</taxon>
        <taxon>Pseudomonadota</taxon>
        <taxon>Gammaproteobacteria</taxon>
        <taxon>Vibrionales</taxon>
        <taxon>Vibrionaceae</taxon>
        <taxon>Vibrio</taxon>
    </lineage>
</organism>
<accession>A0ABQ6F430</accession>
<dbReference type="Proteomes" id="UP001157138">
    <property type="component" value="Unassembled WGS sequence"/>
</dbReference>
<keyword evidence="2" id="KW-1185">Reference proteome</keyword>
<dbReference type="RefSeq" id="WP_284193443.1">
    <property type="nucleotide sequence ID" value="NZ_BSPW01000078.1"/>
</dbReference>
<reference evidence="2" key="1">
    <citation type="journal article" date="2019" name="Int. J. Syst. Evol. Microbiol.">
        <title>The Global Catalogue of Microorganisms (GCM) 10K type strain sequencing project: providing services to taxonomists for standard genome sequencing and annotation.</title>
        <authorList>
            <consortium name="The Broad Institute Genomics Platform"/>
            <consortium name="The Broad Institute Genome Sequencing Center for Infectious Disease"/>
            <person name="Wu L."/>
            <person name="Ma J."/>
        </authorList>
    </citation>
    <scope>NUCLEOTIDE SEQUENCE [LARGE SCALE GENOMIC DNA]</scope>
    <source>
        <strain evidence="2">NBRC 108723</strain>
    </source>
</reference>
<dbReference type="EMBL" id="BSPW01000078">
    <property type="protein sequence ID" value="GLT19590.1"/>
    <property type="molecule type" value="Genomic_DNA"/>
</dbReference>
<proteinExistence type="predicted"/>
<name>A0ABQ6F430_9VIBR</name>
<evidence type="ECO:0000313" key="2">
    <source>
        <dbReference type="Proteomes" id="UP001157138"/>
    </source>
</evidence>
<gene>
    <name evidence="1" type="ORF">GCM10007938_33720</name>
</gene>
<evidence type="ECO:0000313" key="1">
    <source>
        <dbReference type="EMBL" id="GLT19590.1"/>
    </source>
</evidence>
<evidence type="ECO:0008006" key="3">
    <source>
        <dbReference type="Google" id="ProtNLM"/>
    </source>
</evidence>
<protein>
    <recommendedName>
        <fullName evidence="3">Type 4 secretion system PilS N-terminal domain-containing protein</fullName>
    </recommendedName>
</protein>
<sequence>MKSMKTMTSLRKKQGGFTIDNFLLWMVLAALAMAIAVQTYVTARANLNRTAVVTAVGSIKAGAESTKTINHTGVSMAKLCGAKRNAVPMKICGSTRDGVKTNPYGGNYTVTVNTSNSQLIDIGITNVDSQYIDDLADALAPHTAANCTSATSCGGLTVAENTITVTM</sequence>
<comment type="caution">
    <text evidence="1">The sequence shown here is derived from an EMBL/GenBank/DDBJ whole genome shotgun (WGS) entry which is preliminary data.</text>
</comment>